<feature type="domain" description="CusB-like beta-barrel" evidence="4">
    <location>
        <begin position="255"/>
        <end position="325"/>
    </location>
</feature>
<proteinExistence type="inferred from homology"/>
<evidence type="ECO:0000256" key="1">
    <source>
        <dbReference type="ARBA" id="ARBA00009477"/>
    </source>
</evidence>
<keyword evidence="2" id="KW-0175">Coiled coil</keyword>
<gene>
    <name evidence="6" type="ORF">F3W81_10955</name>
</gene>
<feature type="transmembrane region" description="Helical" evidence="3">
    <location>
        <begin position="38"/>
        <end position="56"/>
    </location>
</feature>
<protein>
    <submittedName>
        <fullName evidence="6">Efflux RND transporter periplasmic adaptor subunit</fullName>
    </submittedName>
</protein>
<dbReference type="Pfam" id="PF25973">
    <property type="entry name" value="BSH_CzcB"/>
    <property type="match status" value="1"/>
</dbReference>
<dbReference type="InterPro" id="IPR058647">
    <property type="entry name" value="BSH_CzcB-like"/>
</dbReference>
<comment type="similarity">
    <text evidence="1">Belongs to the membrane fusion protein (MFP) (TC 8.A.1) family.</text>
</comment>
<dbReference type="InterPro" id="IPR006143">
    <property type="entry name" value="RND_pump_MFP"/>
</dbReference>
<dbReference type="EMBL" id="CP045201">
    <property type="protein sequence ID" value="QOL81289.1"/>
    <property type="molecule type" value="Genomic_DNA"/>
</dbReference>
<evidence type="ECO:0000259" key="4">
    <source>
        <dbReference type="Pfam" id="PF25954"/>
    </source>
</evidence>
<evidence type="ECO:0000259" key="5">
    <source>
        <dbReference type="Pfam" id="PF25973"/>
    </source>
</evidence>
<reference evidence="6 7" key="1">
    <citation type="submission" date="2019-10" db="EMBL/GenBank/DDBJ databases">
        <title>Pseudopuniceibacterium sp. HQ09 islated from Antarctica.</title>
        <authorList>
            <person name="Liao L."/>
            <person name="Su S."/>
            <person name="Chen B."/>
            <person name="Yu Y."/>
        </authorList>
    </citation>
    <scope>NUCLEOTIDE SEQUENCE [LARGE SCALE GENOMIC DNA]</scope>
    <source>
        <strain evidence="6 7">HQ09</strain>
    </source>
</reference>
<sequence length="406" mass="43681">MARDTSDDVQKPEWALSGRERKAAARAKAGLAPKKRRGWLILLILALIAAGALWYMKTQRAAPEEQAAPAEDTTLTMQILPTELLTIEPRLLRETVKVTGSLAPQRQLHLSAEVSGRVEDVTGREGDAVRTGQQLIQIDVETLTNQLEQQRASADSTRAQLKLAQNQLERTRNLVNRGLAPSSDLETGQASADQLAASLTAQEKQVESAQTSLSHARITAPFDGMISNRSVDPGSYVGIGSALMTLVDLSHLEFEATVPVRYAASVKQGLEVELTVEGVGAVQVKGNVERINPVAITGSRMLPIYVGIDNPDGLLRGGMFASGRLVLEEKPDAIGVPYNAVYQDDAGAYVFKRDGDKVVRQGVEVARDWFGGRTVEISSGLSTGDVIVSQPLQQLRAGANIMVVGE</sequence>
<keyword evidence="3" id="KW-1133">Transmembrane helix</keyword>
<dbReference type="Gene3D" id="2.40.30.170">
    <property type="match status" value="1"/>
</dbReference>
<name>A0A7L9WM27_9RHOB</name>
<evidence type="ECO:0000313" key="7">
    <source>
        <dbReference type="Proteomes" id="UP000594118"/>
    </source>
</evidence>
<dbReference type="Gene3D" id="2.40.420.20">
    <property type="match status" value="1"/>
</dbReference>
<dbReference type="Proteomes" id="UP000594118">
    <property type="component" value="Chromosome"/>
</dbReference>
<evidence type="ECO:0000256" key="3">
    <source>
        <dbReference type="SAM" id="Phobius"/>
    </source>
</evidence>
<dbReference type="KEGG" id="pshq:F3W81_10955"/>
<dbReference type="GO" id="GO:0015562">
    <property type="term" value="F:efflux transmembrane transporter activity"/>
    <property type="evidence" value="ECO:0007669"/>
    <property type="project" value="InterPro"/>
</dbReference>
<dbReference type="GO" id="GO:1990281">
    <property type="term" value="C:efflux pump complex"/>
    <property type="evidence" value="ECO:0007669"/>
    <property type="project" value="TreeGrafter"/>
</dbReference>
<organism evidence="6 7">
    <name type="scientific">Pseudooceanicola spongiae</name>
    <dbReference type="NCBI Taxonomy" id="2613965"/>
    <lineage>
        <taxon>Bacteria</taxon>
        <taxon>Pseudomonadati</taxon>
        <taxon>Pseudomonadota</taxon>
        <taxon>Alphaproteobacteria</taxon>
        <taxon>Rhodobacterales</taxon>
        <taxon>Paracoccaceae</taxon>
        <taxon>Pseudooceanicola</taxon>
    </lineage>
</organism>
<dbReference type="PANTHER" id="PTHR30469:SF15">
    <property type="entry name" value="HLYD FAMILY OF SECRETION PROTEINS"/>
    <property type="match status" value="1"/>
</dbReference>
<dbReference type="PANTHER" id="PTHR30469">
    <property type="entry name" value="MULTIDRUG RESISTANCE PROTEIN MDTA"/>
    <property type="match status" value="1"/>
</dbReference>
<dbReference type="InterPro" id="IPR058792">
    <property type="entry name" value="Beta-barrel_RND_2"/>
</dbReference>
<keyword evidence="3" id="KW-0812">Transmembrane</keyword>
<dbReference type="AlphaFoldDB" id="A0A7L9WM27"/>
<dbReference type="NCBIfam" id="TIGR01730">
    <property type="entry name" value="RND_mfp"/>
    <property type="match status" value="1"/>
</dbReference>
<feature type="domain" description="CzcB-like barrel-sandwich hybrid" evidence="5">
    <location>
        <begin position="107"/>
        <end position="248"/>
    </location>
</feature>
<dbReference type="Gene3D" id="2.40.50.100">
    <property type="match status" value="1"/>
</dbReference>
<dbReference type="Gene3D" id="1.10.287.470">
    <property type="entry name" value="Helix hairpin bin"/>
    <property type="match status" value="1"/>
</dbReference>
<feature type="coiled-coil region" evidence="2">
    <location>
        <begin position="140"/>
        <end position="174"/>
    </location>
</feature>
<evidence type="ECO:0000256" key="2">
    <source>
        <dbReference type="SAM" id="Coils"/>
    </source>
</evidence>
<dbReference type="RefSeq" id="WP_193079207.1">
    <property type="nucleotide sequence ID" value="NZ_CP045201.1"/>
</dbReference>
<dbReference type="SUPFAM" id="SSF111369">
    <property type="entry name" value="HlyD-like secretion proteins"/>
    <property type="match status" value="1"/>
</dbReference>
<keyword evidence="7" id="KW-1185">Reference proteome</keyword>
<keyword evidence="3" id="KW-0472">Membrane</keyword>
<accession>A0A7L9WM27</accession>
<dbReference type="Pfam" id="PF25954">
    <property type="entry name" value="Beta-barrel_RND_2"/>
    <property type="match status" value="1"/>
</dbReference>
<evidence type="ECO:0000313" key="6">
    <source>
        <dbReference type="EMBL" id="QOL81289.1"/>
    </source>
</evidence>